<protein>
    <recommendedName>
        <fullName evidence="3">Orotidine 5'-phosphate decarboxylase</fullName>
        <ecNumber evidence="2">4.1.1.23</ecNumber>
    </recommendedName>
    <alternativeName>
        <fullName evidence="7">OMP decarboxylase</fullName>
    </alternativeName>
</protein>
<evidence type="ECO:0000256" key="9">
    <source>
        <dbReference type="PIRSR" id="PIRSR614732-2"/>
    </source>
</evidence>
<dbReference type="GO" id="GO:0004590">
    <property type="term" value="F:orotidine-5'-phosphate decarboxylase activity"/>
    <property type="evidence" value="ECO:0007669"/>
    <property type="project" value="UniProtKB-EC"/>
</dbReference>
<comment type="pathway">
    <text evidence="1">Pyrimidine metabolism; UMP biosynthesis via de novo pathway; UMP from orotate: step 2/2.</text>
</comment>
<keyword evidence="12" id="KW-1185">Reference proteome</keyword>
<feature type="active site" description="For OMPdecase activity" evidence="8">
    <location>
        <position position="73"/>
    </location>
</feature>
<accession>A1RTF4</accession>
<organism evidence="11 12">
    <name type="scientific">Pyrobaculum islandicum (strain DSM 4184 / JCM 9189 / GEO3)</name>
    <dbReference type="NCBI Taxonomy" id="384616"/>
    <lineage>
        <taxon>Archaea</taxon>
        <taxon>Thermoproteota</taxon>
        <taxon>Thermoprotei</taxon>
        <taxon>Thermoproteales</taxon>
        <taxon>Thermoproteaceae</taxon>
        <taxon>Pyrobaculum</taxon>
    </lineage>
</organism>
<feature type="domain" description="Orotidine 5'-phosphate decarboxylase" evidence="10">
    <location>
        <begin position="15"/>
        <end position="202"/>
    </location>
</feature>
<dbReference type="Proteomes" id="UP000002595">
    <property type="component" value="Chromosome"/>
</dbReference>
<dbReference type="InterPro" id="IPR011060">
    <property type="entry name" value="RibuloseP-bd_barrel"/>
</dbReference>
<keyword evidence="5" id="KW-0665">Pyrimidine biosynthesis</keyword>
<evidence type="ECO:0000259" key="10">
    <source>
        <dbReference type="SMART" id="SM00934"/>
    </source>
</evidence>
<feature type="binding site" evidence="9">
    <location>
        <position position="42"/>
    </location>
    <ligand>
        <name>substrate</name>
    </ligand>
</feature>
<proteinExistence type="predicted"/>
<evidence type="ECO:0000256" key="3">
    <source>
        <dbReference type="ARBA" id="ARBA00021923"/>
    </source>
</evidence>
<evidence type="ECO:0000256" key="7">
    <source>
        <dbReference type="ARBA" id="ARBA00033428"/>
    </source>
</evidence>
<dbReference type="AlphaFoldDB" id="A1RTF4"/>
<feature type="binding site" evidence="9">
    <location>
        <position position="21"/>
    </location>
    <ligand>
        <name>substrate</name>
    </ligand>
</feature>
<dbReference type="Gene3D" id="3.20.20.70">
    <property type="entry name" value="Aldolase class I"/>
    <property type="match status" value="1"/>
</dbReference>
<evidence type="ECO:0000256" key="8">
    <source>
        <dbReference type="PIRSR" id="PIRSR614732-1"/>
    </source>
</evidence>
<reference evidence="11" key="1">
    <citation type="submission" date="2006-12" db="EMBL/GenBank/DDBJ databases">
        <title>Complete sequence of Pyrobaculum islandicum DSM 4184.</title>
        <authorList>
            <person name="Copeland A."/>
            <person name="Lucas S."/>
            <person name="Lapidus A."/>
            <person name="Barry K."/>
            <person name="Detter J.C."/>
            <person name="Glavina del Rio T."/>
            <person name="Dalin E."/>
            <person name="Tice H."/>
            <person name="Pitluck S."/>
            <person name="Meincke L."/>
            <person name="Brettin T."/>
            <person name="Bruce D."/>
            <person name="Han C."/>
            <person name="Tapia R."/>
            <person name="Gilna P."/>
            <person name="Schmutz J."/>
            <person name="Larimer F."/>
            <person name="Land M."/>
            <person name="Hauser L."/>
            <person name="Kyrpides N."/>
            <person name="Mikhailova N."/>
            <person name="Cozen A.E."/>
            <person name="Fitz-Gibbon S.T."/>
            <person name="House C.H."/>
            <person name="Saltikov C."/>
            <person name="Lowe T."/>
            <person name="Richardson P."/>
        </authorList>
    </citation>
    <scope>NUCLEOTIDE SEQUENCE [LARGE SCALE GENOMIC DNA]</scope>
    <source>
        <strain evidence="11">DSM 4184</strain>
    </source>
</reference>
<feature type="active site" description="For OMPdecase activity" evidence="8">
    <location>
        <position position="70"/>
    </location>
</feature>
<evidence type="ECO:0000256" key="2">
    <source>
        <dbReference type="ARBA" id="ARBA00012321"/>
    </source>
</evidence>
<evidence type="ECO:0000256" key="6">
    <source>
        <dbReference type="ARBA" id="ARBA00023239"/>
    </source>
</evidence>
<keyword evidence="4" id="KW-0210">Decarboxylase</keyword>
<dbReference type="EMBL" id="CP000504">
    <property type="protein sequence ID" value="ABL88236.1"/>
    <property type="molecule type" value="Genomic_DNA"/>
</dbReference>
<dbReference type="PANTHER" id="PTHR32119:SF2">
    <property type="entry name" value="OROTIDINE 5'-PHOSPHATE DECARBOXYLASE"/>
    <property type="match status" value="1"/>
</dbReference>
<dbReference type="InterPro" id="IPR001754">
    <property type="entry name" value="OMPdeCOase_dom"/>
</dbReference>
<dbReference type="SUPFAM" id="SSF51366">
    <property type="entry name" value="Ribulose-phoshate binding barrel"/>
    <property type="match status" value="1"/>
</dbReference>
<evidence type="ECO:0000256" key="4">
    <source>
        <dbReference type="ARBA" id="ARBA00022793"/>
    </source>
</evidence>
<dbReference type="Pfam" id="PF00215">
    <property type="entry name" value="OMPdecase"/>
    <property type="match status" value="1"/>
</dbReference>
<dbReference type="eggNOG" id="arCOG00081">
    <property type="taxonomic scope" value="Archaea"/>
</dbReference>
<dbReference type="PANTHER" id="PTHR32119">
    <property type="entry name" value="OROTIDINE 5'-PHOSPHATE DECARBOXYLASE"/>
    <property type="match status" value="1"/>
</dbReference>
<feature type="active site" description="For OMPdecase activity" evidence="8">
    <location>
        <position position="68"/>
    </location>
</feature>
<keyword evidence="6 11" id="KW-0456">Lyase</keyword>
<dbReference type="CDD" id="cd04725">
    <property type="entry name" value="OMP_decarboxylase_like"/>
    <property type="match status" value="1"/>
</dbReference>
<dbReference type="GO" id="GO:0005829">
    <property type="term" value="C:cytosol"/>
    <property type="evidence" value="ECO:0007669"/>
    <property type="project" value="TreeGrafter"/>
</dbReference>
<sequence length="210" mass="22967">MSKDISCYKSILVYPVVVALDTEVLKALDVAKTLKDLVAGFKVGWDLVLASGASIIGEIARFGNVIVDLKIADVPHVANRVIEKLINRGACCVITHGFLYPSLPRGRHIYVLAKMTAPTLYDKIWEELLDVGDVRGYVLPGNQPDVIAHARRKLGCSYRIISPGIGPQGGNPGDAIRAGADFEIVGRYILEDVSRVTQWSQYKPSCFETL</sequence>
<dbReference type="HOGENOM" id="CLU_067069_2_0_2"/>
<evidence type="ECO:0000313" key="11">
    <source>
        <dbReference type="EMBL" id="ABL88236.1"/>
    </source>
</evidence>
<dbReference type="GO" id="GO:0044205">
    <property type="term" value="P:'de novo' UMP biosynthetic process"/>
    <property type="evidence" value="ECO:0007669"/>
    <property type="project" value="UniProtKB-UniPathway"/>
</dbReference>
<dbReference type="InterPro" id="IPR013785">
    <property type="entry name" value="Aldolase_TIM"/>
</dbReference>
<dbReference type="EC" id="4.1.1.23" evidence="2"/>
<evidence type="ECO:0000256" key="5">
    <source>
        <dbReference type="ARBA" id="ARBA00022975"/>
    </source>
</evidence>
<dbReference type="STRING" id="384616.Pisl_1063"/>
<name>A1RTF4_PYRIL</name>
<dbReference type="KEGG" id="pis:Pisl_1063"/>
<dbReference type="SMART" id="SM00934">
    <property type="entry name" value="OMPdecase"/>
    <property type="match status" value="1"/>
</dbReference>
<dbReference type="InterPro" id="IPR014732">
    <property type="entry name" value="OMPdecase"/>
</dbReference>
<dbReference type="GO" id="GO:0006207">
    <property type="term" value="P:'de novo' pyrimidine nucleobase biosynthetic process"/>
    <property type="evidence" value="ECO:0007669"/>
    <property type="project" value="InterPro"/>
</dbReference>
<gene>
    <name evidence="11" type="ordered locus">Pisl_1063</name>
</gene>
<dbReference type="UniPathway" id="UPA00070">
    <property type="reaction ID" value="UER00120"/>
</dbReference>
<evidence type="ECO:0000256" key="1">
    <source>
        <dbReference type="ARBA" id="ARBA00004861"/>
    </source>
</evidence>
<evidence type="ECO:0000313" key="12">
    <source>
        <dbReference type="Proteomes" id="UP000002595"/>
    </source>
</evidence>